<dbReference type="InterPro" id="IPR002816">
    <property type="entry name" value="TraB/PrgY/GumN_fam"/>
</dbReference>
<name>A0AA88D6F4_FICCA</name>
<reference evidence="1" key="1">
    <citation type="submission" date="2023-07" db="EMBL/GenBank/DDBJ databases">
        <title>draft genome sequence of fig (Ficus carica).</title>
        <authorList>
            <person name="Takahashi T."/>
            <person name="Nishimura K."/>
        </authorList>
    </citation>
    <scope>NUCLEOTIDE SEQUENCE</scope>
</reference>
<proteinExistence type="predicted"/>
<dbReference type="EMBL" id="BTGU01000018">
    <property type="protein sequence ID" value="GMN44666.1"/>
    <property type="molecule type" value="Genomic_DNA"/>
</dbReference>
<comment type="caution">
    <text evidence="1">The sequence shown here is derived from an EMBL/GenBank/DDBJ whole genome shotgun (WGS) entry which is preliminary data.</text>
</comment>
<dbReference type="CDD" id="cd14726">
    <property type="entry name" value="TraB_PrgY-like"/>
    <property type="match status" value="1"/>
</dbReference>
<organism evidence="1 2">
    <name type="scientific">Ficus carica</name>
    <name type="common">Common fig</name>
    <dbReference type="NCBI Taxonomy" id="3494"/>
    <lineage>
        <taxon>Eukaryota</taxon>
        <taxon>Viridiplantae</taxon>
        <taxon>Streptophyta</taxon>
        <taxon>Embryophyta</taxon>
        <taxon>Tracheophyta</taxon>
        <taxon>Spermatophyta</taxon>
        <taxon>Magnoliopsida</taxon>
        <taxon>eudicotyledons</taxon>
        <taxon>Gunneridae</taxon>
        <taxon>Pentapetalae</taxon>
        <taxon>rosids</taxon>
        <taxon>fabids</taxon>
        <taxon>Rosales</taxon>
        <taxon>Moraceae</taxon>
        <taxon>Ficeae</taxon>
        <taxon>Ficus</taxon>
    </lineage>
</organism>
<dbReference type="InterPro" id="IPR046345">
    <property type="entry name" value="TraB_PrgY-like"/>
</dbReference>
<dbReference type="PANTHER" id="PTHR21530">
    <property type="entry name" value="PHEROMONE SHUTDOWN PROTEIN"/>
    <property type="match status" value="1"/>
</dbReference>
<evidence type="ECO:0008006" key="3">
    <source>
        <dbReference type="Google" id="ProtNLM"/>
    </source>
</evidence>
<dbReference type="Proteomes" id="UP001187192">
    <property type="component" value="Unassembled WGS sequence"/>
</dbReference>
<dbReference type="Gramene" id="FCD_00004564-RA">
    <property type="protein sequence ID" value="FCD_00004564-RA:cds"/>
    <property type="gene ID" value="FCD_00004564"/>
</dbReference>
<keyword evidence="2" id="KW-1185">Reference proteome</keyword>
<evidence type="ECO:0000313" key="1">
    <source>
        <dbReference type="EMBL" id="GMN44666.1"/>
    </source>
</evidence>
<dbReference type="AlphaFoldDB" id="A0AA88D6F4"/>
<dbReference type="Pfam" id="PF01963">
    <property type="entry name" value="TraB_PrgY_gumN"/>
    <property type="match status" value="1"/>
</dbReference>
<accession>A0AA88D6F4</accession>
<sequence length="408" mass="45057">MPLLVSSMETVNSSTFPIFQNNPFRPKSRSLKPFRVSVKPPPPDFDFRSGILEDSTATIAKIHPELLDLASNGNLVVIEKRLFGPVPAWRSEFVEPEAIWLIGTSHISEESAAEVERVVRAVNPDNVVVELCRSRQETNFRAGIMYVSEDSDQEKTAGQQLQSNMFSLSGTGFFGAVGRSIDLGGQTALALRLLLAVFSSKISSDVNRPFGDEFRAARKASEEVGAQIVLGDRPIEITLERAWNSLTWTEKVSLVTSVVRGITSPSDISQKNIEESSKDESSRFGLYEQLSFSYPSLLQSLIHERDTYLAWSLKRSKAVNKSKRVVGVIGKGHMNGVIYALVSDQGNLRFRDLAGKSPSSSLSSSSSFKSNSWVASLLYGLIRDTLIGFLLWALYDQIILKGGFVERP</sequence>
<evidence type="ECO:0000313" key="2">
    <source>
        <dbReference type="Proteomes" id="UP001187192"/>
    </source>
</evidence>
<protein>
    <recommendedName>
        <fullName evidence="3">TraB domain-containing protein</fullName>
    </recommendedName>
</protein>
<dbReference type="PANTHER" id="PTHR21530:SF0">
    <property type="entry name" value="TRAB FAMILY PROTEIN"/>
    <property type="match status" value="1"/>
</dbReference>
<gene>
    <name evidence="1" type="ORF">TIFTF001_013879</name>
</gene>